<evidence type="ECO:0000256" key="6">
    <source>
        <dbReference type="PROSITE-ProRule" id="PRU00023"/>
    </source>
</evidence>
<evidence type="ECO:0000313" key="13">
    <source>
        <dbReference type="Proteomes" id="UP001165085"/>
    </source>
</evidence>
<dbReference type="SUPFAM" id="SSF50729">
    <property type="entry name" value="PH domain-like"/>
    <property type="match status" value="1"/>
</dbReference>
<dbReference type="FunFam" id="1.10.10.820:FF:000001">
    <property type="entry name" value="Myosin heavy chain"/>
    <property type="match status" value="1"/>
</dbReference>
<evidence type="ECO:0000256" key="4">
    <source>
        <dbReference type="ARBA" id="ARBA00023175"/>
    </source>
</evidence>
<dbReference type="OrthoDB" id="6108017at2759"/>
<dbReference type="InterPro" id="IPR036961">
    <property type="entry name" value="Kinesin_motor_dom_sf"/>
</dbReference>
<dbReference type="GO" id="GO:0005737">
    <property type="term" value="C:cytoplasm"/>
    <property type="evidence" value="ECO:0007669"/>
    <property type="project" value="TreeGrafter"/>
</dbReference>
<feature type="domain" description="PH" evidence="9">
    <location>
        <begin position="1085"/>
        <end position="1185"/>
    </location>
</feature>
<keyword evidence="5 7" id="KW-0009">Actin-binding</keyword>
<dbReference type="PROSITE" id="PS50003">
    <property type="entry name" value="PH_DOMAIN"/>
    <property type="match status" value="1"/>
</dbReference>
<evidence type="ECO:0000256" key="7">
    <source>
        <dbReference type="PROSITE-ProRule" id="PRU00782"/>
    </source>
</evidence>
<accession>A0A9W7BGE0</accession>
<dbReference type="InterPro" id="IPR025939">
    <property type="entry name" value="Aida_C"/>
</dbReference>
<dbReference type="Gene3D" id="1.10.10.820">
    <property type="match status" value="1"/>
</dbReference>
<keyword evidence="6" id="KW-0040">ANK repeat</keyword>
<dbReference type="PROSITE" id="PS51911">
    <property type="entry name" value="C2_AIDA"/>
    <property type="match status" value="1"/>
</dbReference>
<dbReference type="GO" id="GO:0016020">
    <property type="term" value="C:membrane"/>
    <property type="evidence" value="ECO:0007669"/>
    <property type="project" value="TreeGrafter"/>
</dbReference>
<dbReference type="Pfam" id="PF00169">
    <property type="entry name" value="PH"/>
    <property type="match status" value="1"/>
</dbReference>
<dbReference type="InterPro" id="IPR011993">
    <property type="entry name" value="PH-like_dom_sf"/>
</dbReference>
<keyword evidence="2 7" id="KW-0067">ATP-binding</keyword>
<feature type="repeat" description="ANK" evidence="6">
    <location>
        <begin position="1023"/>
        <end position="1058"/>
    </location>
</feature>
<dbReference type="Gene3D" id="2.30.29.30">
    <property type="entry name" value="Pleckstrin-homology domain (PH domain)/Phosphotyrosine-binding domain (PTB)"/>
    <property type="match status" value="1"/>
</dbReference>
<dbReference type="InterPro" id="IPR036770">
    <property type="entry name" value="Ankyrin_rpt-contain_sf"/>
</dbReference>
<keyword evidence="3 7" id="KW-0518">Myosin</keyword>
<gene>
    <name evidence="12" type="ORF">TrST_g10989</name>
</gene>
<protein>
    <submittedName>
        <fullName evidence="12">Uncharacterized protein</fullName>
    </submittedName>
</protein>
<name>A0A9W7BGE0_9STRA</name>
<dbReference type="Proteomes" id="UP001165085">
    <property type="component" value="Unassembled WGS sequence"/>
</dbReference>
<dbReference type="Pfam" id="PF12796">
    <property type="entry name" value="Ank_2"/>
    <property type="match status" value="1"/>
</dbReference>
<evidence type="ECO:0000313" key="12">
    <source>
        <dbReference type="EMBL" id="GMH89991.1"/>
    </source>
</evidence>
<evidence type="ECO:0000256" key="3">
    <source>
        <dbReference type="ARBA" id="ARBA00023123"/>
    </source>
</evidence>
<dbReference type="SMART" id="SM00242">
    <property type="entry name" value="MYSc"/>
    <property type="match status" value="1"/>
</dbReference>
<dbReference type="InterPro" id="IPR001609">
    <property type="entry name" value="Myosin_head_motor_dom-like"/>
</dbReference>
<dbReference type="Gene3D" id="1.20.120.720">
    <property type="entry name" value="Myosin VI head, motor domain, U50 subdomain"/>
    <property type="match status" value="1"/>
</dbReference>
<keyword evidence="4 7" id="KW-0505">Motor protein</keyword>
<dbReference type="Gene3D" id="3.40.850.10">
    <property type="entry name" value="Kinesin motor domain"/>
    <property type="match status" value="1"/>
</dbReference>
<organism evidence="12 13">
    <name type="scientific">Triparma strigata</name>
    <dbReference type="NCBI Taxonomy" id="1606541"/>
    <lineage>
        <taxon>Eukaryota</taxon>
        <taxon>Sar</taxon>
        <taxon>Stramenopiles</taxon>
        <taxon>Ochrophyta</taxon>
        <taxon>Bolidophyceae</taxon>
        <taxon>Parmales</taxon>
        <taxon>Triparmaceae</taxon>
        <taxon>Triparma</taxon>
    </lineage>
</organism>
<dbReference type="GO" id="GO:0051015">
    <property type="term" value="F:actin filament binding"/>
    <property type="evidence" value="ECO:0007669"/>
    <property type="project" value="TreeGrafter"/>
</dbReference>
<dbReference type="Pfam" id="PF13637">
    <property type="entry name" value="Ank_4"/>
    <property type="match status" value="1"/>
</dbReference>
<dbReference type="PROSITE" id="PS50297">
    <property type="entry name" value="ANK_REP_REGION"/>
    <property type="match status" value="2"/>
</dbReference>
<dbReference type="Pfam" id="PF00612">
    <property type="entry name" value="IQ"/>
    <property type="match status" value="1"/>
</dbReference>
<dbReference type="EMBL" id="BRXY01000365">
    <property type="protein sequence ID" value="GMH89991.1"/>
    <property type="molecule type" value="Genomic_DNA"/>
</dbReference>
<dbReference type="SMART" id="SM00248">
    <property type="entry name" value="ANK"/>
    <property type="match status" value="4"/>
</dbReference>
<dbReference type="Gene3D" id="1.20.5.4820">
    <property type="match status" value="1"/>
</dbReference>
<feature type="domain" description="Myosin motor" evidence="10">
    <location>
        <begin position="59"/>
        <end position="787"/>
    </location>
</feature>
<dbReference type="SUPFAM" id="SSF52540">
    <property type="entry name" value="P-loop containing nucleoside triphosphate hydrolases"/>
    <property type="match status" value="1"/>
</dbReference>
<dbReference type="SUPFAM" id="SSF48403">
    <property type="entry name" value="Ankyrin repeat"/>
    <property type="match status" value="1"/>
</dbReference>
<dbReference type="Gene3D" id="1.20.58.530">
    <property type="match status" value="1"/>
</dbReference>
<keyword evidence="13" id="KW-1185">Reference proteome</keyword>
<feature type="region of interest" description="Disordered" evidence="8">
    <location>
        <begin position="610"/>
        <end position="643"/>
    </location>
</feature>
<dbReference type="PROSITE" id="PS50088">
    <property type="entry name" value="ANK_REPEAT"/>
    <property type="match status" value="2"/>
</dbReference>
<dbReference type="GO" id="GO:0007015">
    <property type="term" value="P:actin filament organization"/>
    <property type="evidence" value="ECO:0007669"/>
    <property type="project" value="TreeGrafter"/>
</dbReference>
<dbReference type="InterPro" id="IPR002110">
    <property type="entry name" value="Ankyrin_rpt"/>
</dbReference>
<dbReference type="InterPro" id="IPR001849">
    <property type="entry name" value="PH_domain"/>
</dbReference>
<dbReference type="SMART" id="SM00233">
    <property type="entry name" value="PH"/>
    <property type="match status" value="1"/>
</dbReference>
<dbReference type="PROSITE" id="PS50096">
    <property type="entry name" value="IQ"/>
    <property type="match status" value="2"/>
</dbReference>
<reference evidence="13" key="1">
    <citation type="journal article" date="2023" name="Commun. Biol.">
        <title>Genome analysis of Parmales, the sister group of diatoms, reveals the evolutionary specialization of diatoms from phago-mixotrophs to photoautotrophs.</title>
        <authorList>
            <person name="Ban H."/>
            <person name="Sato S."/>
            <person name="Yoshikawa S."/>
            <person name="Yamada K."/>
            <person name="Nakamura Y."/>
            <person name="Ichinomiya M."/>
            <person name="Sato N."/>
            <person name="Blanc-Mathieu R."/>
            <person name="Endo H."/>
            <person name="Kuwata A."/>
            <person name="Ogata H."/>
        </authorList>
    </citation>
    <scope>NUCLEOTIDE SEQUENCE [LARGE SCALE GENOMIC DNA]</scope>
    <source>
        <strain evidence="13">NIES 3701</strain>
    </source>
</reference>
<sequence>MDSSEEAKKLWVPDAKDVWRLATVVTSTDSDAVVLSADGLSESTVKVDDTAIYDISHSLPLEDLSRYNNLHEAPLLMGLKSRFSSNNIYTHCGDVLLSINPYQDIPNLYTLDKTPETSPTDEDEDDDDDDDEANPPHVYTIAKQALNAIMVKDNKNQSIVISGESGAGKTEASKHVMRWLLNESSKLDSSTDASIQTRLMQSNVILEAFGNAKTVRNDNSSRFGKYIKMKYDSKNTIIGAKTDHFLLEKSRLVNVAKGERNYHIFYQMASGLPEEEKAKLNLLPAKSYKMLNQGKTLTVASVDDSAEFSETCEAMKTLGITVAEQKNLFEILSGLLQLGNVEFKPKADGSNGVEPSFKESEFSIKSVAGLLGVEMSEFVIRMTENRSISARGSITAIPLDERKASNNARALVKYVYGMLFEYIVDKINKSHATSEEQPADSFVGILDIFGFEIFKANSFEQLCINYANEKLQQQFNQVVFVLEKQAYEKEGIDSSVIKFEDNQPVIDLISKKPSGLFCMLEEHCLMSREPNNQALLHSFYSTHDKHESFSKPRFGDESFVVKHFAGSVEYLAANFIEKNNDSLTDELLDLTKFSKNELLATVMSDKEVEEGDEFDQLPDAPRESMGPRGSMMGQRRSTGKAGGRGLAALNTVSFVFRSQLEKLTEALRATTPHYIKCIKPNSVKAPGGFSNQLVIDQLRYSGVLEVVRIRREGFPTRMAYTEFHQKYEILLRGNKDAKPSAGASEEESRAATLLICQKALAEENYQLGKTCLFLRDMMLQELAQTVKDFYASKATMIISRFRVRLAVKKYKKAKASASQLEAFARMLRKKKQFKQEKALMTKIQAHVRGRLERVGYGKKLREETNAVTKIASARRMMLEHRDYLKTLESVKKIETVFRMHHQQQEFQDSKQKAIAVQAAFRGYQAQKDLSTKLVSAARLQICIRAFVANSRLDTKLIDLHAFARDNNSEKLKAMLAKEPELKDMRYRFDHFKTLLQTACKAGHLGLAQILDPSFDEVLKKDGLGNSALHYAAGSGNIDLVKYLSSVVNAAAMLDAKDHKVGLKKALRRLRTKTSGAVELSERSDEVLMAGWLQKHKVGKKMDTRWCVLTRHELKYYKRKSDKVPTKTLSLEVAMVKHSVAADHTFEFLSPFLLDSKKNPHGRMDFTAESEVVLQKWLAALRVSDAMTEMLVQTATGAAVEKSYVSNSALRTFVRQLNNMGQTPLHVLASTKKSKFATIDSQGRLPSGSGARKRLSTAHYIRQETRLGGLTLSDIVRVVGVAAYLIEAGVDIDTKDKDGNTALRFAVVNKNLELATALVKKGADLSAKGADGQSALDLLNSTDVEELASVGNLAISGDLPSLKAAPPKVAGCSYLSFKVGKLCLMDLEDEDNTYLKFTVHVRDPSGNCEVAEEPAAIPMPISESVEFLFWGGTFHLQSSLEDLKGAFAVLELCSRKEKNNTIAWCKLDLNVATINSGDVSLEMYSGDVDLKGDATEYEAADMVLNAEVVLTKKE</sequence>
<feature type="repeat" description="ANK" evidence="6">
    <location>
        <begin position="1297"/>
        <end position="1329"/>
    </location>
</feature>
<dbReference type="Gene3D" id="1.25.40.20">
    <property type="entry name" value="Ankyrin repeat-containing domain"/>
    <property type="match status" value="2"/>
</dbReference>
<dbReference type="PRINTS" id="PR00193">
    <property type="entry name" value="MYOSINHEAVY"/>
</dbReference>
<dbReference type="PROSITE" id="PS51456">
    <property type="entry name" value="MYOSIN_MOTOR"/>
    <property type="match status" value="1"/>
</dbReference>
<dbReference type="Gene3D" id="1.20.5.190">
    <property type="match status" value="1"/>
</dbReference>
<dbReference type="GO" id="GO:0000146">
    <property type="term" value="F:microfilament motor activity"/>
    <property type="evidence" value="ECO:0007669"/>
    <property type="project" value="TreeGrafter"/>
</dbReference>
<evidence type="ECO:0000256" key="1">
    <source>
        <dbReference type="ARBA" id="ARBA00022741"/>
    </source>
</evidence>
<dbReference type="Pfam" id="PF00063">
    <property type="entry name" value="Myosin_head"/>
    <property type="match status" value="1"/>
</dbReference>
<comment type="similarity">
    <text evidence="7">Belongs to the TRAFAC class myosin-kinesin ATPase superfamily. Myosin family.</text>
</comment>
<proteinExistence type="inferred from homology"/>
<feature type="binding site" evidence="7">
    <location>
        <begin position="163"/>
        <end position="170"/>
    </location>
    <ligand>
        <name>ATP</name>
        <dbReference type="ChEBI" id="CHEBI:30616"/>
    </ligand>
</feature>
<evidence type="ECO:0000259" key="11">
    <source>
        <dbReference type="PROSITE" id="PS51911"/>
    </source>
</evidence>
<feature type="region of interest" description="Actin-binding" evidence="7">
    <location>
        <begin position="660"/>
        <end position="682"/>
    </location>
</feature>
<evidence type="ECO:0000259" key="9">
    <source>
        <dbReference type="PROSITE" id="PS50003"/>
    </source>
</evidence>
<evidence type="ECO:0000256" key="8">
    <source>
        <dbReference type="SAM" id="MobiDB-lite"/>
    </source>
</evidence>
<comment type="caution">
    <text evidence="12">The sequence shown here is derived from an EMBL/GenBank/DDBJ whole genome shotgun (WGS) entry which is preliminary data.</text>
</comment>
<dbReference type="InterPro" id="IPR027417">
    <property type="entry name" value="P-loop_NTPase"/>
</dbReference>
<evidence type="ECO:0000256" key="2">
    <source>
        <dbReference type="ARBA" id="ARBA00022840"/>
    </source>
</evidence>
<feature type="compositionally biased region" description="Acidic residues" evidence="8">
    <location>
        <begin position="119"/>
        <end position="133"/>
    </location>
</feature>
<dbReference type="GO" id="GO:0016459">
    <property type="term" value="C:myosin complex"/>
    <property type="evidence" value="ECO:0007669"/>
    <property type="project" value="UniProtKB-KW"/>
</dbReference>
<dbReference type="PANTHER" id="PTHR13140:SF845">
    <property type="entry name" value="MYOSIN-LIKE PROTEIN"/>
    <property type="match status" value="1"/>
</dbReference>
<dbReference type="SMART" id="SM00015">
    <property type="entry name" value="IQ"/>
    <property type="match status" value="5"/>
</dbReference>
<dbReference type="Gene3D" id="2.60.40.150">
    <property type="entry name" value="C2 domain"/>
    <property type="match status" value="1"/>
</dbReference>
<dbReference type="GO" id="GO:0005524">
    <property type="term" value="F:ATP binding"/>
    <property type="evidence" value="ECO:0007669"/>
    <property type="project" value="UniProtKB-UniRule"/>
</dbReference>
<feature type="region of interest" description="Disordered" evidence="8">
    <location>
        <begin position="108"/>
        <end position="136"/>
    </location>
</feature>
<dbReference type="InterPro" id="IPR000048">
    <property type="entry name" value="IQ_motif_EF-hand-BS"/>
</dbReference>
<dbReference type="PANTHER" id="PTHR13140">
    <property type="entry name" value="MYOSIN"/>
    <property type="match status" value="1"/>
</dbReference>
<keyword evidence="1 7" id="KW-0547">Nucleotide-binding</keyword>
<evidence type="ECO:0000259" key="10">
    <source>
        <dbReference type="PROSITE" id="PS51456"/>
    </source>
</evidence>
<feature type="domain" description="C2 Aida-type" evidence="11">
    <location>
        <begin position="1362"/>
        <end position="1513"/>
    </location>
</feature>
<evidence type="ECO:0000256" key="5">
    <source>
        <dbReference type="ARBA" id="ARBA00023203"/>
    </source>
</evidence>
<dbReference type="InterPro" id="IPR035892">
    <property type="entry name" value="C2_domain_sf"/>
</dbReference>